<dbReference type="SUPFAM" id="SSF53098">
    <property type="entry name" value="Ribonuclease H-like"/>
    <property type="match status" value="1"/>
</dbReference>
<name>A0AAV8ZF03_9CUCU</name>
<reference evidence="1" key="1">
    <citation type="journal article" date="2023" name="Insect Mol. Biol.">
        <title>Genome sequencing provides insights into the evolution of gene families encoding plant cell wall-degrading enzymes in longhorned beetles.</title>
        <authorList>
            <person name="Shin N.R."/>
            <person name="Okamura Y."/>
            <person name="Kirsch R."/>
            <person name="Pauchet Y."/>
        </authorList>
    </citation>
    <scope>NUCLEOTIDE SEQUENCE</scope>
    <source>
        <strain evidence="1">AMC_N1</strain>
    </source>
</reference>
<accession>A0AAV8ZF03</accession>
<protein>
    <submittedName>
        <fullName evidence="1">Uncharacterized protein</fullName>
    </submittedName>
</protein>
<dbReference type="Proteomes" id="UP001162162">
    <property type="component" value="Unassembled WGS sequence"/>
</dbReference>
<dbReference type="EMBL" id="JAPWTK010000001">
    <property type="protein sequence ID" value="KAJ8963099.1"/>
    <property type="molecule type" value="Genomic_DNA"/>
</dbReference>
<comment type="caution">
    <text evidence="1">The sequence shown here is derived from an EMBL/GenBank/DDBJ whole genome shotgun (WGS) entry which is preliminary data.</text>
</comment>
<proteinExistence type="predicted"/>
<evidence type="ECO:0000313" key="2">
    <source>
        <dbReference type="Proteomes" id="UP001162162"/>
    </source>
</evidence>
<keyword evidence="2" id="KW-1185">Reference proteome</keyword>
<gene>
    <name evidence="1" type="ORF">NQ318_018564</name>
</gene>
<sequence>MTTQKCTAEAITRVILETLENFQLLTSQVLLFVTDGAATMLSVGRSLKEHEVDALISSTKKVFLKSPKRLRAFHTQCHGVSEPPQPIITRWGTWLVAAFYYDKYFREIKCVLLKFNPKEAAAIKESQMTFQTRLHAAITRLKNTALPLAQSLQIVDDVNTVLQTISD</sequence>
<organism evidence="1 2">
    <name type="scientific">Aromia moschata</name>
    <dbReference type="NCBI Taxonomy" id="1265417"/>
    <lineage>
        <taxon>Eukaryota</taxon>
        <taxon>Metazoa</taxon>
        <taxon>Ecdysozoa</taxon>
        <taxon>Arthropoda</taxon>
        <taxon>Hexapoda</taxon>
        <taxon>Insecta</taxon>
        <taxon>Pterygota</taxon>
        <taxon>Neoptera</taxon>
        <taxon>Endopterygota</taxon>
        <taxon>Coleoptera</taxon>
        <taxon>Polyphaga</taxon>
        <taxon>Cucujiformia</taxon>
        <taxon>Chrysomeloidea</taxon>
        <taxon>Cerambycidae</taxon>
        <taxon>Cerambycinae</taxon>
        <taxon>Callichromatini</taxon>
        <taxon>Aromia</taxon>
    </lineage>
</organism>
<dbReference type="InterPro" id="IPR012337">
    <property type="entry name" value="RNaseH-like_sf"/>
</dbReference>
<dbReference type="AlphaFoldDB" id="A0AAV8ZF03"/>
<evidence type="ECO:0000313" key="1">
    <source>
        <dbReference type="EMBL" id="KAJ8963099.1"/>
    </source>
</evidence>